<organism evidence="1 2">
    <name type="scientific">Solanum bulbocastanum</name>
    <name type="common">Wild potato</name>
    <dbReference type="NCBI Taxonomy" id="147425"/>
    <lineage>
        <taxon>Eukaryota</taxon>
        <taxon>Viridiplantae</taxon>
        <taxon>Streptophyta</taxon>
        <taxon>Embryophyta</taxon>
        <taxon>Tracheophyta</taxon>
        <taxon>Spermatophyta</taxon>
        <taxon>Magnoliopsida</taxon>
        <taxon>eudicotyledons</taxon>
        <taxon>Gunneridae</taxon>
        <taxon>Pentapetalae</taxon>
        <taxon>asterids</taxon>
        <taxon>lamiids</taxon>
        <taxon>Solanales</taxon>
        <taxon>Solanaceae</taxon>
        <taxon>Solanoideae</taxon>
        <taxon>Solaneae</taxon>
        <taxon>Solanum</taxon>
    </lineage>
</organism>
<gene>
    <name evidence="1" type="ORF">RDI58_010666</name>
</gene>
<dbReference type="AlphaFoldDB" id="A0AAN8TPP8"/>
<sequence>MFVFTSLGVTYDKDLAKRNNGIYTFRVQGQMYHFINDLIPTNQKGKNLQLYFFDNKNELRNRMACSNKLNENIVRTLMDILKINPYSIFLKSLINVPQLSDFYIALKSDSELDQRVYNLPTVSEVARIWVEQTINNSIPTPHI</sequence>
<evidence type="ECO:0000313" key="1">
    <source>
        <dbReference type="EMBL" id="KAK6791585.1"/>
    </source>
</evidence>
<reference evidence="1 2" key="1">
    <citation type="submission" date="2024-02" db="EMBL/GenBank/DDBJ databases">
        <title>de novo genome assembly of Solanum bulbocastanum strain 11H21.</title>
        <authorList>
            <person name="Hosaka A.J."/>
        </authorList>
    </citation>
    <scope>NUCLEOTIDE SEQUENCE [LARGE SCALE GENOMIC DNA]</scope>
    <source>
        <tissue evidence="1">Young leaves</tissue>
    </source>
</reference>
<proteinExistence type="predicted"/>
<evidence type="ECO:0000313" key="2">
    <source>
        <dbReference type="Proteomes" id="UP001371456"/>
    </source>
</evidence>
<dbReference type="Proteomes" id="UP001371456">
    <property type="component" value="Unassembled WGS sequence"/>
</dbReference>
<dbReference type="PANTHER" id="PTHR45786:SF75">
    <property type="entry name" value="ATP-DEPENDENT DNA HELICASE"/>
    <property type="match status" value="1"/>
</dbReference>
<comment type="caution">
    <text evidence="1">The sequence shown here is derived from an EMBL/GenBank/DDBJ whole genome shotgun (WGS) entry which is preliminary data.</text>
</comment>
<protein>
    <submittedName>
        <fullName evidence="1">Uncharacterized protein</fullName>
    </submittedName>
</protein>
<dbReference type="PANTHER" id="PTHR45786">
    <property type="entry name" value="DNA BINDING PROTEIN-LIKE"/>
    <property type="match status" value="1"/>
</dbReference>
<accession>A0AAN8TPP8</accession>
<dbReference type="EMBL" id="JBANQN010000004">
    <property type="protein sequence ID" value="KAK6791585.1"/>
    <property type="molecule type" value="Genomic_DNA"/>
</dbReference>
<keyword evidence="2" id="KW-1185">Reference proteome</keyword>
<name>A0AAN8TPP8_SOLBU</name>